<accession>A0A9D3P658</accession>
<feature type="compositionally biased region" description="Basic and acidic residues" evidence="3">
    <location>
        <begin position="470"/>
        <end position="489"/>
    </location>
</feature>
<dbReference type="InterPro" id="IPR039102">
    <property type="entry name" value="FAM13"/>
</dbReference>
<dbReference type="Pfam" id="PF00620">
    <property type="entry name" value="RhoGAP"/>
    <property type="match status" value="1"/>
</dbReference>
<dbReference type="InterPro" id="IPR000198">
    <property type="entry name" value="RhoGAP_dom"/>
</dbReference>
<feature type="region of interest" description="Disordered" evidence="3">
    <location>
        <begin position="446"/>
        <end position="577"/>
    </location>
</feature>
<dbReference type="OrthoDB" id="185175at2759"/>
<feature type="coiled-coil region" evidence="2">
    <location>
        <begin position="976"/>
        <end position="1010"/>
    </location>
</feature>
<dbReference type="Proteomes" id="UP000824219">
    <property type="component" value="Linkage Group LG03"/>
</dbReference>
<dbReference type="Gene3D" id="1.10.555.10">
    <property type="entry name" value="Rho GTPase activation protein"/>
    <property type="match status" value="1"/>
</dbReference>
<name>A0A9D3P658_9TELE</name>
<keyword evidence="2" id="KW-0175">Coiled coil</keyword>
<evidence type="ECO:0000313" key="6">
    <source>
        <dbReference type="Proteomes" id="UP000824219"/>
    </source>
</evidence>
<dbReference type="PROSITE" id="PS50238">
    <property type="entry name" value="RHOGAP"/>
    <property type="match status" value="1"/>
</dbReference>
<feature type="compositionally biased region" description="Low complexity" evidence="3">
    <location>
        <begin position="496"/>
        <end position="505"/>
    </location>
</feature>
<dbReference type="PANTHER" id="PTHR15904:SF18">
    <property type="entry name" value="PROTEIN FAM13A"/>
    <property type="match status" value="1"/>
</dbReference>
<comment type="caution">
    <text evidence="5">The sequence shown here is derived from an EMBL/GenBank/DDBJ whole genome shotgun (WGS) entry which is preliminary data.</text>
</comment>
<reference evidence="5 6" key="1">
    <citation type="submission" date="2021-06" db="EMBL/GenBank/DDBJ databases">
        <title>Chromosome-level genome assembly of the red-tail catfish (Hemibagrus wyckioides).</title>
        <authorList>
            <person name="Shao F."/>
        </authorList>
    </citation>
    <scope>NUCLEOTIDE SEQUENCE [LARGE SCALE GENOMIC DNA]</scope>
    <source>
        <strain evidence="5">EC202008001</strain>
        <tissue evidence="5">Blood</tissue>
    </source>
</reference>
<dbReference type="PANTHER" id="PTHR15904">
    <property type="entry name" value="FAM13"/>
    <property type="match status" value="1"/>
</dbReference>
<gene>
    <name evidence="5" type="ORF">KOW79_002157</name>
</gene>
<dbReference type="GO" id="GO:0007165">
    <property type="term" value="P:signal transduction"/>
    <property type="evidence" value="ECO:0007669"/>
    <property type="project" value="InterPro"/>
</dbReference>
<comment type="similarity">
    <text evidence="1">Belongs to the FAM13 family.</text>
</comment>
<feature type="compositionally biased region" description="Basic and acidic residues" evidence="3">
    <location>
        <begin position="547"/>
        <end position="573"/>
    </location>
</feature>
<evidence type="ECO:0000313" key="5">
    <source>
        <dbReference type="EMBL" id="KAG7333750.1"/>
    </source>
</evidence>
<dbReference type="EMBL" id="JAHKSW010000003">
    <property type="protein sequence ID" value="KAG7333750.1"/>
    <property type="molecule type" value="Genomic_DNA"/>
</dbReference>
<organism evidence="5 6">
    <name type="scientific">Hemibagrus wyckioides</name>
    <dbReference type="NCBI Taxonomy" id="337641"/>
    <lineage>
        <taxon>Eukaryota</taxon>
        <taxon>Metazoa</taxon>
        <taxon>Chordata</taxon>
        <taxon>Craniata</taxon>
        <taxon>Vertebrata</taxon>
        <taxon>Euteleostomi</taxon>
        <taxon>Actinopterygii</taxon>
        <taxon>Neopterygii</taxon>
        <taxon>Teleostei</taxon>
        <taxon>Ostariophysi</taxon>
        <taxon>Siluriformes</taxon>
        <taxon>Bagridae</taxon>
        <taxon>Hemibagrus</taxon>
    </lineage>
</organism>
<evidence type="ECO:0000256" key="1">
    <source>
        <dbReference type="ARBA" id="ARBA00007549"/>
    </source>
</evidence>
<dbReference type="AlphaFoldDB" id="A0A9D3P658"/>
<dbReference type="SMART" id="SM00324">
    <property type="entry name" value="RhoGAP"/>
    <property type="match status" value="1"/>
</dbReference>
<sequence>MGAGALTICHNKTAVQIKIREDMKKMVQLPVLKNLPTSATNGDSQRSGQRVFGVSLMEMSKLGLVKDGVPLVLRSMVEYLRLHGLQQEGLFRVSASVRAVESLKQRLDRGEEVDLEQEAEVCTVASLLKLYLRELPEGLVHSSIHNTLIQLYNESKEDEFCKNTQELLLKLPDVHYSVLRYLCHFLTQVEQQQCHNRMTAFNLATVFGPNVFHVSPGFEGIQEQDVCNKIMSRLIENYSTIFEPDGGEEQPKIKPSNIIMVKEAHIDLVHTDTMSTSCPTPKAPTPLPRKKKATRSSAVEDKVSPREKELSLETPIPTPRKKKVKRVKGEAALRSVPQPAPSTGLPFSRHLSQSPEHRAKSGLHTLGWSSQEESMDLNPPKLSPIGSMDTVGSSQEDERPISPFYVSSQLSPGHYRPDLAHYLEKTIRSAVEQHLFDAHMQPDLSLQQSSEAAGQAPLPATTARQRRRQQREQEENRERCRNDIDKENIPSRGPNSSASISISITEESERRLATADEDSRSRKPKHSPTLTELSHNQGSLSHHGSCKSHDRDMEDGMDATHNRESRKTNDSAHPKTPAMKIQEAINGPEPSDGCEDVPRLDLSTLMEDSNWGEPVPAYSSWHRDNMDSEEAHLSPHTGGKMIRQLLEEDSDPMPSPRFYAYGNSQQYLDDTEVPPSPPNTHSFISRRRSSSLGSCDNECEELTSTQLSKKIHSLKKKIRKFEEKFEDERKYRPSHSDKAANPEVLRWMNELAKLRKDLKEHSLLKSEEDLAPLPRQRSNTLPKSFGSQLERKSSEAKAPKPPVESTLETVMNKLQEKRSESGRPEDIKDMTREQIGAEKVALQKALLHYEGIHGRPITKTERQLMKPLYDRYRLVKQILCRASTIPVIGSPSSKRRGPQLQPIIEGEPALFFDHGKEEEDGSDEDNDNRTQFTQLTVRPELSMLGFLDHLDEEVDGFISPVDELSPSKNSTDMRLSNLHAATIQELVEQLQEAREEKKRIRKNLREFEDQFFRQNGRNVQKEDRSPLAVEYNEYKHIKAKLKLLEVLISKRDSSKFI</sequence>
<feature type="compositionally biased region" description="Basic and acidic residues" evidence="3">
    <location>
        <begin position="298"/>
        <end position="311"/>
    </location>
</feature>
<feature type="region of interest" description="Disordered" evidence="3">
    <location>
        <begin position="767"/>
        <end position="807"/>
    </location>
</feature>
<keyword evidence="6" id="KW-1185">Reference proteome</keyword>
<dbReference type="InterPro" id="IPR008936">
    <property type="entry name" value="Rho_GTPase_activation_prot"/>
</dbReference>
<feature type="domain" description="Rho-GAP" evidence="4">
    <location>
        <begin position="54"/>
        <end position="242"/>
    </location>
</feature>
<protein>
    <recommendedName>
        <fullName evidence="4">Rho-GAP domain-containing protein</fullName>
    </recommendedName>
</protein>
<dbReference type="SUPFAM" id="SSF48350">
    <property type="entry name" value="GTPase activation domain, GAP"/>
    <property type="match status" value="1"/>
</dbReference>
<proteinExistence type="inferred from homology"/>
<dbReference type="InterPro" id="IPR059029">
    <property type="entry name" value="FAM13A_dom"/>
</dbReference>
<feature type="compositionally biased region" description="Polar residues" evidence="3">
    <location>
        <begin position="528"/>
        <end position="542"/>
    </location>
</feature>
<feature type="region of interest" description="Disordered" evidence="3">
    <location>
        <begin position="273"/>
        <end position="360"/>
    </location>
</feature>
<feature type="compositionally biased region" description="Basic and acidic residues" evidence="3">
    <location>
        <begin position="789"/>
        <end position="798"/>
    </location>
</feature>
<evidence type="ECO:0000256" key="2">
    <source>
        <dbReference type="SAM" id="Coils"/>
    </source>
</evidence>
<dbReference type="Pfam" id="PF26116">
    <property type="entry name" value="FAM13A"/>
    <property type="match status" value="1"/>
</dbReference>
<evidence type="ECO:0000256" key="3">
    <source>
        <dbReference type="SAM" id="MobiDB-lite"/>
    </source>
</evidence>
<evidence type="ECO:0000259" key="4">
    <source>
        <dbReference type="PROSITE" id="PS50238"/>
    </source>
</evidence>
<feature type="compositionally biased region" description="Polar residues" evidence="3">
    <location>
        <begin position="776"/>
        <end position="787"/>
    </location>
</feature>
<feature type="compositionally biased region" description="Basic and acidic residues" evidence="3">
    <location>
        <begin position="507"/>
        <end position="521"/>
    </location>
</feature>